<dbReference type="Proteomes" id="UP001209878">
    <property type="component" value="Unassembled WGS sequence"/>
</dbReference>
<name>A0AAD9P991_RIDPI</name>
<dbReference type="InterPro" id="IPR001628">
    <property type="entry name" value="Znf_hrmn_rcpt"/>
</dbReference>
<evidence type="ECO:0000256" key="3">
    <source>
        <dbReference type="ARBA" id="ARBA00022833"/>
    </source>
</evidence>
<keyword evidence="8" id="KW-0539">Nucleus</keyword>
<evidence type="ECO:0000256" key="4">
    <source>
        <dbReference type="ARBA" id="ARBA00023015"/>
    </source>
</evidence>
<evidence type="ECO:0000256" key="6">
    <source>
        <dbReference type="ARBA" id="ARBA00023163"/>
    </source>
</evidence>
<evidence type="ECO:0000256" key="1">
    <source>
        <dbReference type="ARBA" id="ARBA00022723"/>
    </source>
</evidence>
<dbReference type="Pfam" id="PF00105">
    <property type="entry name" value="zf-C4"/>
    <property type="match status" value="1"/>
</dbReference>
<proteinExistence type="predicted"/>
<accession>A0AAD9P991</accession>
<dbReference type="InterPro" id="IPR013088">
    <property type="entry name" value="Znf_NHR/GATA"/>
</dbReference>
<keyword evidence="7" id="KW-0675">Receptor</keyword>
<dbReference type="PROSITE" id="PS51030">
    <property type="entry name" value="NUCLEAR_REC_DBD_2"/>
    <property type="match status" value="1"/>
</dbReference>
<evidence type="ECO:0000256" key="5">
    <source>
        <dbReference type="ARBA" id="ARBA00023125"/>
    </source>
</evidence>
<dbReference type="Gene3D" id="3.30.50.10">
    <property type="entry name" value="Erythroid Transcription Factor GATA-1, subunit A"/>
    <property type="match status" value="1"/>
</dbReference>
<keyword evidence="1" id="KW-0479">Metal-binding</keyword>
<evidence type="ECO:0000256" key="8">
    <source>
        <dbReference type="ARBA" id="ARBA00023242"/>
    </source>
</evidence>
<evidence type="ECO:0000256" key="7">
    <source>
        <dbReference type="ARBA" id="ARBA00023170"/>
    </source>
</evidence>
<reference evidence="10" key="1">
    <citation type="journal article" date="2023" name="Mol. Biol. Evol.">
        <title>Third-Generation Sequencing Reveals the Adaptive Role of the Epigenome in Three Deep-Sea Polychaetes.</title>
        <authorList>
            <person name="Perez M."/>
            <person name="Aroh O."/>
            <person name="Sun Y."/>
            <person name="Lan Y."/>
            <person name="Juniper S.K."/>
            <person name="Young C.R."/>
            <person name="Angers B."/>
            <person name="Qian P.Y."/>
        </authorList>
    </citation>
    <scope>NUCLEOTIDE SEQUENCE</scope>
    <source>
        <strain evidence="10">R07B-5</strain>
    </source>
</reference>
<keyword evidence="6" id="KW-0804">Transcription</keyword>
<dbReference type="EMBL" id="JAODUO010000079">
    <property type="protein sequence ID" value="KAK2190468.1"/>
    <property type="molecule type" value="Genomic_DNA"/>
</dbReference>
<organism evidence="10 11">
    <name type="scientific">Ridgeia piscesae</name>
    <name type="common">Tubeworm</name>
    <dbReference type="NCBI Taxonomy" id="27915"/>
    <lineage>
        <taxon>Eukaryota</taxon>
        <taxon>Metazoa</taxon>
        <taxon>Spiralia</taxon>
        <taxon>Lophotrochozoa</taxon>
        <taxon>Annelida</taxon>
        <taxon>Polychaeta</taxon>
        <taxon>Sedentaria</taxon>
        <taxon>Canalipalpata</taxon>
        <taxon>Sabellida</taxon>
        <taxon>Siboglinidae</taxon>
        <taxon>Ridgeia</taxon>
    </lineage>
</organism>
<dbReference type="PANTHER" id="PTHR48092">
    <property type="entry name" value="KNIRPS-RELATED PROTEIN-RELATED"/>
    <property type="match status" value="1"/>
</dbReference>
<comment type="caution">
    <text evidence="10">The sequence shown here is derived from an EMBL/GenBank/DDBJ whole genome shotgun (WGS) entry which is preliminary data.</text>
</comment>
<dbReference type="GO" id="GO:0043565">
    <property type="term" value="F:sequence-specific DNA binding"/>
    <property type="evidence" value="ECO:0007669"/>
    <property type="project" value="InterPro"/>
</dbReference>
<dbReference type="InterPro" id="IPR050200">
    <property type="entry name" value="Nuclear_hormone_rcpt_NR3"/>
</dbReference>
<evidence type="ECO:0000259" key="9">
    <source>
        <dbReference type="PROSITE" id="PS51030"/>
    </source>
</evidence>
<sequence length="267" mass="29497">MSATGQGRVNYVLLPVAALGDVITYLCRCLPRAGNIEYTCPANGNCEITKRRRKACQACRFQKCLRMGMLKEGVRLDRVRGGRQKYKRSPEPIPLNVSVKRVCNDNNNATVPAHIQSRCRHLSLRAMSPPPVTTPASQSVYSWFAVCRRIVAAVGRREMAEDRRSRSASASLEVQESTACSYSGWTACTSSLFPRPPRHGASWAGVCLTCGVLHINTYYSMSDSARGCGTFTGIRPHSFWAFTQEGDGHTFPGCWEVSCHVSYLIPP</sequence>
<keyword evidence="2" id="KW-0863">Zinc-finger</keyword>
<keyword evidence="11" id="KW-1185">Reference proteome</keyword>
<evidence type="ECO:0000313" key="11">
    <source>
        <dbReference type="Proteomes" id="UP001209878"/>
    </source>
</evidence>
<keyword evidence="3" id="KW-0862">Zinc</keyword>
<dbReference type="AlphaFoldDB" id="A0AAD9P991"/>
<dbReference type="SUPFAM" id="SSF57716">
    <property type="entry name" value="Glucocorticoid receptor-like (DNA-binding domain)"/>
    <property type="match status" value="1"/>
</dbReference>
<evidence type="ECO:0000313" key="10">
    <source>
        <dbReference type="EMBL" id="KAK2190468.1"/>
    </source>
</evidence>
<dbReference type="SMART" id="SM00399">
    <property type="entry name" value="ZnF_C4"/>
    <property type="match status" value="1"/>
</dbReference>
<keyword evidence="5" id="KW-0238">DNA-binding</keyword>
<feature type="domain" description="Nuclear receptor" evidence="9">
    <location>
        <begin position="1"/>
        <end position="76"/>
    </location>
</feature>
<dbReference type="GO" id="GO:0008270">
    <property type="term" value="F:zinc ion binding"/>
    <property type="evidence" value="ECO:0007669"/>
    <property type="project" value="UniProtKB-KW"/>
</dbReference>
<gene>
    <name evidence="10" type="ORF">NP493_81g05033</name>
</gene>
<evidence type="ECO:0000256" key="2">
    <source>
        <dbReference type="ARBA" id="ARBA00022771"/>
    </source>
</evidence>
<dbReference type="GO" id="GO:0003700">
    <property type="term" value="F:DNA-binding transcription factor activity"/>
    <property type="evidence" value="ECO:0007669"/>
    <property type="project" value="InterPro"/>
</dbReference>
<protein>
    <recommendedName>
        <fullName evidence="9">Nuclear receptor domain-containing protein</fullName>
    </recommendedName>
</protein>
<keyword evidence="4" id="KW-0805">Transcription regulation</keyword>